<reference evidence="3" key="1">
    <citation type="submission" date="2017-02" db="EMBL/GenBank/DDBJ databases">
        <authorList>
            <person name="Varghese N."/>
            <person name="Submissions S."/>
        </authorList>
    </citation>
    <scope>NUCLEOTIDE SEQUENCE [LARGE SCALE GENOMIC DNA]</scope>
    <source>
        <strain evidence="3">ATCC 700200</strain>
    </source>
</reference>
<keyword evidence="3" id="KW-1185">Reference proteome</keyword>
<dbReference type="STRING" id="48467.SAMN02745166_02458"/>
<evidence type="ECO:0000313" key="3">
    <source>
        <dbReference type="Proteomes" id="UP000190774"/>
    </source>
</evidence>
<evidence type="ECO:0000313" key="2">
    <source>
        <dbReference type="EMBL" id="SKA96737.1"/>
    </source>
</evidence>
<protein>
    <submittedName>
        <fullName evidence="2">Phosphopantothenoylcysteine decarboxylase / phosphopantothenate--cysteine ligase</fullName>
    </submittedName>
</protein>
<dbReference type="GO" id="GO:0010181">
    <property type="term" value="F:FMN binding"/>
    <property type="evidence" value="ECO:0007669"/>
    <property type="project" value="TreeGrafter"/>
</dbReference>
<proteinExistence type="predicted"/>
<sequence>MQTEIYPEAAGVTFRFQFPICRAFCAYLQSGAAFIMSKIVLGITGSIAAYKAADLASQLTKVGHEVTCVLTKEAVEFVTPLTLGTLSRRPVVTDLFAEKEGWQPGHIQLADEADLLLIAPATANVLAAMAHGFAHDALTAIALATRAPILIAPAMNGKMWLHPATQRNVEILKGWGVQFIEPAEGLLACGYEGVGRLAPVEDILAAAGAVLANKAKA</sequence>
<dbReference type="Pfam" id="PF02441">
    <property type="entry name" value="Flavoprotein"/>
    <property type="match status" value="1"/>
</dbReference>
<gene>
    <name evidence="2" type="ORF">SAMN02745166_02458</name>
</gene>
<dbReference type="InterPro" id="IPR036551">
    <property type="entry name" value="Flavin_trans-like"/>
</dbReference>
<feature type="domain" description="Flavoprotein" evidence="1">
    <location>
        <begin position="38"/>
        <end position="203"/>
    </location>
</feature>
<dbReference type="Gene3D" id="3.40.50.1950">
    <property type="entry name" value="Flavin prenyltransferase-like"/>
    <property type="match status" value="1"/>
</dbReference>
<organism evidence="2 3">
    <name type="scientific">Prosthecobacter debontii</name>
    <dbReference type="NCBI Taxonomy" id="48467"/>
    <lineage>
        <taxon>Bacteria</taxon>
        <taxon>Pseudomonadati</taxon>
        <taxon>Verrucomicrobiota</taxon>
        <taxon>Verrucomicrobiia</taxon>
        <taxon>Verrucomicrobiales</taxon>
        <taxon>Verrucomicrobiaceae</taxon>
        <taxon>Prosthecobacter</taxon>
    </lineage>
</organism>
<dbReference type="Proteomes" id="UP000190774">
    <property type="component" value="Unassembled WGS sequence"/>
</dbReference>
<dbReference type="InterPro" id="IPR003382">
    <property type="entry name" value="Flavoprotein"/>
</dbReference>
<dbReference type="GO" id="GO:0004633">
    <property type="term" value="F:phosphopantothenoylcysteine decarboxylase activity"/>
    <property type="evidence" value="ECO:0007669"/>
    <property type="project" value="TreeGrafter"/>
</dbReference>
<dbReference type="AlphaFoldDB" id="A0A1T4Y4K7"/>
<dbReference type="PANTHER" id="PTHR14359">
    <property type="entry name" value="HOMO-OLIGOMERIC FLAVIN CONTAINING CYS DECARBOXYLASE FAMILY"/>
    <property type="match status" value="1"/>
</dbReference>
<dbReference type="GO" id="GO:0071513">
    <property type="term" value="C:phosphopantothenoylcysteine decarboxylase complex"/>
    <property type="evidence" value="ECO:0007669"/>
    <property type="project" value="TreeGrafter"/>
</dbReference>
<accession>A0A1T4Y4K7</accession>
<dbReference type="GO" id="GO:0016874">
    <property type="term" value="F:ligase activity"/>
    <property type="evidence" value="ECO:0007669"/>
    <property type="project" value="UniProtKB-KW"/>
</dbReference>
<dbReference type="EMBL" id="FUYE01000007">
    <property type="protein sequence ID" value="SKA96737.1"/>
    <property type="molecule type" value="Genomic_DNA"/>
</dbReference>
<dbReference type="SUPFAM" id="SSF52507">
    <property type="entry name" value="Homo-oligomeric flavin-containing Cys decarboxylases, HFCD"/>
    <property type="match status" value="1"/>
</dbReference>
<dbReference type="PANTHER" id="PTHR14359:SF6">
    <property type="entry name" value="PHOSPHOPANTOTHENOYLCYSTEINE DECARBOXYLASE"/>
    <property type="match status" value="1"/>
</dbReference>
<keyword evidence="2" id="KW-0436">Ligase</keyword>
<evidence type="ECO:0000259" key="1">
    <source>
        <dbReference type="Pfam" id="PF02441"/>
    </source>
</evidence>
<dbReference type="GO" id="GO:0015937">
    <property type="term" value="P:coenzyme A biosynthetic process"/>
    <property type="evidence" value="ECO:0007669"/>
    <property type="project" value="TreeGrafter"/>
</dbReference>
<name>A0A1T4Y4K7_9BACT</name>